<dbReference type="GO" id="GO:0046872">
    <property type="term" value="F:metal ion binding"/>
    <property type="evidence" value="ECO:0007669"/>
    <property type="project" value="UniProtKB-KW"/>
</dbReference>
<dbReference type="Pfam" id="PF01431">
    <property type="entry name" value="Peptidase_M13"/>
    <property type="match status" value="1"/>
</dbReference>
<evidence type="ECO:0000313" key="12">
    <source>
        <dbReference type="Proteomes" id="UP000265427"/>
    </source>
</evidence>
<accession>A0A397A3P3</accession>
<evidence type="ECO:0000256" key="7">
    <source>
        <dbReference type="ARBA" id="ARBA00023049"/>
    </source>
</evidence>
<keyword evidence="3" id="KW-0645">Protease</keyword>
<evidence type="ECO:0000256" key="2">
    <source>
        <dbReference type="ARBA" id="ARBA00007357"/>
    </source>
</evidence>
<dbReference type="Gene3D" id="3.40.390.10">
    <property type="entry name" value="Collagenase (Catalytic Domain)"/>
    <property type="match status" value="1"/>
</dbReference>
<name>A0A397A3P3_APHAT</name>
<dbReference type="Gene3D" id="1.10.1380.10">
    <property type="entry name" value="Neutral endopeptidase , domain2"/>
    <property type="match status" value="1"/>
</dbReference>
<gene>
    <name evidence="11" type="ORF">DYB36_011835</name>
</gene>
<reference evidence="11 12" key="1">
    <citation type="submission" date="2018-08" db="EMBL/GenBank/DDBJ databases">
        <title>Aphanomyces genome sequencing and annotation.</title>
        <authorList>
            <person name="Minardi D."/>
            <person name="Oidtmann B."/>
            <person name="Van Der Giezen M."/>
            <person name="Studholme D.J."/>
        </authorList>
    </citation>
    <scope>NUCLEOTIDE SEQUENCE [LARGE SCALE GENOMIC DNA]</scope>
    <source>
        <strain evidence="11 12">Kv</strain>
    </source>
</reference>
<dbReference type="CDD" id="cd08662">
    <property type="entry name" value="M13"/>
    <property type="match status" value="1"/>
</dbReference>
<evidence type="ECO:0000259" key="9">
    <source>
        <dbReference type="Pfam" id="PF01431"/>
    </source>
</evidence>
<dbReference type="VEuPathDB" id="FungiDB:H257_14102"/>
<comment type="caution">
    <text evidence="11">The sequence shown here is derived from an EMBL/GenBank/DDBJ whole genome shotgun (WGS) entry which is preliminary data.</text>
</comment>
<dbReference type="SMART" id="SM00248">
    <property type="entry name" value="ANK"/>
    <property type="match status" value="4"/>
</dbReference>
<dbReference type="Proteomes" id="UP000265427">
    <property type="component" value="Unassembled WGS sequence"/>
</dbReference>
<evidence type="ECO:0000256" key="4">
    <source>
        <dbReference type="ARBA" id="ARBA00022723"/>
    </source>
</evidence>
<feature type="repeat" description="ANK" evidence="8">
    <location>
        <begin position="104"/>
        <end position="132"/>
    </location>
</feature>
<dbReference type="PROSITE" id="PS50297">
    <property type="entry name" value="ANK_REP_REGION"/>
    <property type="match status" value="2"/>
</dbReference>
<evidence type="ECO:0000256" key="8">
    <source>
        <dbReference type="PROSITE-ProRule" id="PRU00023"/>
    </source>
</evidence>
<keyword evidence="8" id="KW-0040">ANK repeat</keyword>
<keyword evidence="6" id="KW-0862">Zinc</keyword>
<dbReference type="GO" id="GO:0005886">
    <property type="term" value="C:plasma membrane"/>
    <property type="evidence" value="ECO:0007669"/>
    <property type="project" value="TreeGrafter"/>
</dbReference>
<dbReference type="Pfam" id="PF05649">
    <property type="entry name" value="Peptidase_M13_N"/>
    <property type="match status" value="1"/>
</dbReference>
<feature type="repeat" description="ANK" evidence="8">
    <location>
        <begin position="71"/>
        <end position="103"/>
    </location>
</feature>
<dbReference type="VEuPathDB" id="FungiDB:H257_14101"/>
<proteinExistence type="inferred from homology"/>
<dbReference type="EMBL" id="QUSZ01008377">
    <property type="protein sequence ID" value="RHY00508.1"/>
    <property type="molecule type" value="Genomic_DNA"/>
</dbReference>
<dbReference type="GO" id="GO:0004222">
    <property type="term" value="F:metalloendopeptidase activity"/>
    <property type="evidence" value="ECO:0007669"/>
    <property type="project" value="InterPro"/>
</dbReference>
<evidence type="ECO:0000256" key="6">
    <source>
        <dbReference type="ARBA" id="ARBA00022833"/>
    </source>
</evidence>
<sequence length="843" mass="92758">ADLIALIKEGQADVALDFLEDDSSPRPDDWDTTDAYGSTALTLASRGGHLALCRAILPHVPPSVLNQANMFGSTALMCASASGHGEICRTLLAAGADVNVKTRYGSTALSKAAEAGHASIVDQLLARGADASPNVMGKTPWDLAAEKGHAILPPSPQLDSTPIDRVEVDDEVVEVLLARVTRILSATHVECQLPDGEAVVVTKPDTVMVPVNGQVELGRMEEEGGTLHTTLLAMPPSTTPLYTGLPLDTMNQTADPREDFKEFAWGHWIEKNPIPDEYPSWGTLLLLRDSVLANLRSLCDELADKKSSLEPGTPSAQIAQFWGTALDEEAVEASGTVALNPLFARVDAADSVDSFIEAVTYLQSKGVGSLFHLTVVPDFKQSDILRVLVSQGGLGLPDRDYYTEADKAPLLQAYRDHITRTWNLLHGDDSGAAVAETVVALETKLALVSRTRTAMRDIASLYNNRTEVELRASAFPWVAAFRGLGASVPEFVNEATPEFFSHVVSDLTAESLPQYKTYAKWHVLHQLLPYFPSQYVDANFAFSQKLSGTKELAPRWKRVVEVLNTSCGDLLGAVYCDRYFTSSAKEAMLELVGYLKLALREKIDALDWMTPATKLKSIEKLDSFRAKVGYPDQWIDLSSIKLAGTYADMVLELHRFRFADLFGRANKPPEPWRWEMPPQVVNAYYHPMYNEIVFPAAILQSPTFNEDVEAFNARTKVVVDQFNGYEILGKSVNGQMTLGENIADIGGLKIAFRAMELYFGDHPKPGLIDGFSPEQRFFLSWSQFWASHARDEQALKLLSVDVHSPGQLRSVAPLKNLPEFYKAFNVGEGHAMYLPKEQRAAVW</sequence>
<keyword evidence="7" id="KW-0482">Metalloprotease</keyword>
<protein>
    <submittedName>
        <fullName evidence="11">Uncharacterized protein</fullName>
    </submittedName>
</protein>
<dbReference type="InterPro" id="IPR024079">
    <property type="entry name" value="MetalloPept_cat_dom_sf"/>
</dbReference>
<feature type="non-terminal residue" evidence="11">
    <location>
        <position position="1"/>
    </location>
</feature>
<dbReference type="PROSITE" id="PS50088">
    <property type="entry name" value="ANK_REPEAT"/>
    <property type="match status" value="2"/>
</dbReference>
<dbReference type="PANTHER" id="PTHR11733">
    <property type="entry name" value="ZINC METALLOPROTEASE FAMILY M13 NEPRILYSIN-RELATED"/>
    <property type="match status" value="1"/>
</dbReference>
<organism evidence="11 12">
    <name type="scientific">Aphanomyces astaci</name>
    <name type="common">Crayfish plague agent</name>
    <dbReference type="NCBI Taxonomy" id="112090"/>
    <lineage>
        <taxon>Eukaryota</taxon>
        <taxon>Sar</taxon>
        <taxon>Stramenopiles</taxon>
        <taxon>Oomycota</taxon>
        <taxon>Saprolegniomycetes</taxon>
        <taxon>Saprolegniales</taxon>
        <taxon>Verrucalvaceae</taxon>
        <taxon>Aphanomyces</taxon>
    </lineage>
</organism>
<feature type="domain" description="Peptidase M13 N-terminal" evidence="10">
    <location>
        <begin position="256"/>
        <end position="631"/>
    </location>
</feature>
<evidence type="ECO:0000259" key="10">
    <source>
        <dbReference type="Pfam" id="PF05649"/>
    </source>
</evidence>
<dbReference type="InterPro" id="IPR002110">
    <property type="entry name" value="Ankyrin_rpt"/>
</dbReference>
<dbReference type="InterPro" id="IPR042089">
    <property type="entry name" value="Peptidase_M13_dom_2"/>
</dbReference>
<dbReference type="InterPro" id="IPR018497">
    <property type="entry name" value="Peptidase_M13_C"/>
</dbReference>
<dbReference type="Gene3D" id="1.25.40.20">
    <property type="entry name" value="Ankyrin repeat-containing domain"/>
    <property type="match status" value="1"/>
</dbReference>
<dbReference type="InterPro" id="IPR000718">
    <property type="entry name" value="Peptidase_M13"/>
</dbReference>
<dbReference type="GO" id="GO:0016485">
    <property type="term" value="P:protein processing"/>
    <property type="evidence" value="ECO:0007669"/>
    <property type="project" value="TreeGrafter"/>
</dbReference>
<dbReference type="InterPro" id="IPR036770">
    <property type="entry name" value="Ankyrin_rpt-contain_sf"/>
</dbReference>
<dbReference type="PROSITE" id="PS51885">
    <property type="entry name" value="NEPRILYSIN"/>
    <property type="match status" value="1"/>
</dbReference>
<dbReference type="SUPFAM" id="SSF48403">
    <property type="entry name" value="Ankyrin repeat"/>
    <property type="match status" value="1"/>
</dbReference>
<keyword evidence="4" id="KW-0479">Metal-binding</keyword>
<dbReference type="PANTHER" id="PTHR11733:SF167">
    <property type="entry name" value="FI17812P1-RELATED"/>
    <property type="match status" value="1"/>
</dbReference>
<comment type="cofactor">
    <cofactor evidence="1">
        <name>Zn(2+)</name>
        <dbReference type="ChEBI" id="CHEBI:29105"/>
    </cofactor>
</comment>
<dbReference type="Pfam" id="PF12796">
    <property type="entry name" value="Ank_2"/>
    <property type="match status" value="1"/>
</dbReference>
<keyword evidence="5" id="KW-0378">Hydrolase</keyword>
<feature type="domain" description="Peptidase M13 C-terminal" evidence="9">
    <location>
        <begin position="706"/>
        <end position="839"/>
    </location>
</feature>
<evidence type="ECO:0000256" key="1">
    <source>
        <dbReference type="ARBA" id="ARBA00001947"/>
    </source>
</evidence>
<evidence type="ECO:0000256" key="5">
    <source>
        <dbReference type="ARBA" id="ARBA00022801"/>
    </source>
</evidence>
<comment type="similarity">
    <text evidence="2">Belongs to the peptidase M13 family.</text>
</comment>
<dbReference type="Pfam" id="PF00023">
    <property type="entry name" value="Ank"/>
    <property type="match status" value="1"/>
</dbReference>
<evidence type="ECO:0000256" key="3">
    <source>
        <dbReference type="ARBA" id="ARBA00022670"/>
    </source>
</evidence>
<dbReference type="AlphaFoldDB" id="A0A397A3P3"/>
<dbReference type="SUPFAM" id="SSF55486">
    <property type="entry name" value="Metalloproteases ('zincins'), catalytic domain"/>
    <property type="match status" value="1"/>
</dbReference>
<evidence type="ECO:0000313" key="11">
    <source>
        <dbReference type="EMBL" id="RHY00508.1"/>
    </source>
</evidence>
<dbReference type="PRINTS" id="PR00786">
    <property type="entry name" value="NEPRILYSIN"/>
</dbReference>
<dbReference type="InterPro" id="IPR008753">
    <property type="entry name" value="Peptidase_M13_N"/>
</dbReference>